<dbReference type="AlphaFoldDB" id="A0A381VPY8"/>
<dbReference type="InterPro" id="IPR011083">
    <property type="entry name" value="Phage_tail_collar_dom"/>
</dbReference>
<dbReference type="SUPFAM" id="SSF88874">
    <property type="entry name" value="Receptor-binding domain of short tail fibre protein gp12"/>
    <property type="match status" value="1"/>
</dbReference>
<protein>
    <recommendedName>
        <fullName evidence="1">Phage tail collar domain-containing protein</fullName>
    </recommendedName>
</protein>
<feature type="domain" description="Phage tail collar" evidence="1">
    <location>
        <begin position="497"/>
        <end position="554"/>
    </location>
</feature>
<organism evidence="2">
    <name type="scientific">marine metagenome</name>
    <dbReference type="NCBI Taxonomy" id="408172"/>
    <lineage>
        <taxon>unclassified sequences</taxon>
        <taxon>metagenomes</taxon>
        <taxon>ecological metagenomes</taxon>
    </lineage>
</organism>
<sequence length="670" mass="69409">MAYTVNFSDSVSKTGVTVEDNTVNQETSLSLPGKSTTSYGTVIAENFLHLLENFAKNSAPLRPIEGQLWFDSTVGVNQLKIYDGTNWVASGGLKKALNQPAASESIAGDLWVDTDNQQLYLFTGTGWILIGPQYSAGLSTGASPATVVGTDDLSHTIVQIEVGAKPVAIVATESFTPKSTIGGFSSINPGVNLSSLDIAGDGVGKFYGVAEKAENLLVGSSIVASGNFLRADTTNIANFPLKIKNDTGLEVGSSGTFTMGIEGQAGIITHKTSGSHIDFQINNQGVTETVMRLDATSQVGINNLAPTEALDVTGNIKASGTMLVNGTTDSTSIGTGSLIVKGGIGIAKDLYAGANVNIVGGITAGSIVPTANNTDSLGASNNQYLNVYANNFVGTLTGNVSGTVSGTAGSANKLSSATTFQMAGDVSAPSFSFDGQTGGTIKTFNTVISNTFIADKTLTTSTQSTDEIILNRTTGNTGVYKIPAEQFLSAVATPPIGSMMPYAGATSPSDWLMCDGSEQSRSTYSKLYAIIGTQFGTPSNTALFKLPDLRGRFPLGMDNMGGTSADRVTLQEADNLAGYSGTETKTIAKENIPDHEHNLKADNNDEFFATRAITAVPTDPEVIVYDGPTGSNTAQAIPTSGGIDGTIGQALNVMNPFLAINFIIYTGGTS</sequence>
<dbReference type="Gene3D" id="3.90.1340.10">
    <property type="entry name" value="Phage tail collar domain"/>
    <property type="match status" value="1"/>
</dbReference>
<evidence type="ECO:0000313" key="2">
    <source>
        <dbReference type="EMBL" id="SVA42352.1"/>
    </source>
</evidence>
<dbReference type="InterPro" id="IPR037053">
    <property type="entry name" value="Phage_tail_collar_dom_sf"/>
</dbReference>
<reference evidence="2" key="1">
    <citation type="submission" date="2018-05" db="EMBL/GenBank/DDBJ databases">
        <authorList>
            <person name="Lanie J.A."/>
            <person name="Ng W.-L."/>
            <person name="Kazmierczak K.M."/>
            <person name="Andrzejewski T.M."/>
            <person name="Davidsen T.M."/>
            <person name="Wayne K.J."/>
            <person name="Tettelin H."/>
            <person name="Glass J.I."/>
            <person name="Rusch D."/>
            <person name="Podicherti R."/>
            <person name="Tsui H.-C.T."/>
            <person name="Winkler M.E."/>
        </authorList>
    </citation>
    <scope>NUCLEOTIDE SEQUENCE</scope>
</reference>
<evidence type="ECO:0000259" key="1">
    <source>
        <dbReference type="Pfam" id="PF07484"/>
    </source>
</evidence>
<name>A0A381VPY8_9ZZZZ</name>
<gene>
    <name evidence="2" type="ORF">METZ01_LOCUS95206</name>
</gene>
<accession>A0A381VPY8</accession>
<dbReference type="Pfam" id="PF07484">
    <property type="entry name" value="Collar"/>
    <property type="match status" value="1"/>
</dbReference>
<dbReference type="EMBL" id="UINC01009443">
    <property type="protein sequence ID" value="SVA42352.1"/>
    <property type="molecule type" value="Genomic_DNA"/>
</dbReference>
<proteinExistence type="predicted"/>